<dbReference type="EMBL" id="SHNP01000008">
    <property type="protein sequence ID" value="MCX2975409.1"/>
    <property type="molecule type" value="Genomic_DNA"/>
</dbReference>
<keyword evidence="5" id="KW-0460">Magnesium</keyword>
<keyword evidence="3 10" id="KW-0255">Endonuclease</keyword>
<comment type="subunit">
    <text evidence="9">Homodimer, forms a heterotetramer with a Cas2 homodimer.</text>
</comment>
<dbReference type="InterPro" id="IPR019855">
    <property type="entry name" value="CRISPR-assoc_Cas1_NMENI"/>
</dbReference>
<evidence type="ECO:0000256" key="9">
    <source>
        <dbReference type="ARBA" id="ARBA00038592"/>
    </source>
</evidence>
<accession>A0ABT3SZX3</accession>
<protein>
    <submittedName>
        <fullName evidence="10">Type II CRISPR-associated endonuclease Cas1</fullName>
    </submittedName>
</protein>
<dbReference type="PANTHER" id="PTHR34353">
    <property type="entry name" value="CRISPR-ASSOCIATED ENDONUCLEASE CAS1 1"/>
    <property type="match status" value="1"/>
</dbReference>
<dbReference type="InterPro" id="IPR042206">
    <property type="entry name" value="CRISPR-assoc_Cas1_C"/>
</dbReference>
<dbReference type="Pfam" id="PF01867">
    <property type="entry name" value="Cas_Cas1"/>
    <property type="match status" value="1"/>
</dbReference>
<gene>
    <name evidence="10" type="primary">cas1</name>
    <name evidence="10" type="ORF">EYC87_17650</name>
</gene>
<keyword evidence="4" id="KW-0378">Hydrolase</keyword>
<evidence type="ECO:0000256" key="2">
    <source>
        <dbReference type="ARBA" id="ARBA00022723"/>
    </source>
</evidence>
<comment type="caution">
    <text evidence="10">The sequence shown here is derived from an EMBL/GenBank/DDBJ whole genome shotgun (WGS) entry which is preliminary data.</text>
</comment>
<dbReference type="RefSeq" id="WP_279254052.1">
    <property type="nucleotide sequence ID" value="NZ_SHNP01000008.1"/>
</dbReference>
<organism evidence="10 11">
    <name type="scientific">Candidatus Seongchinamella marina</name>
    <dbReference type="NCBI Taxonomy" id="2518990"/>
    <lineage>
        <taxon>Bacteria</taxon>
        <taxon>Pseudomonadati</taxon>
        <taxon>Pseudomonadota</taxon>
        <taxon>Gammaproteobacteria</taxon>
        <taxon>Cellvibrionales</taxon>
        <taxon>Halieaceae</taxon>
        <taxon>Seongchinamella</taxon>
    </lineage>
</organism>
<name>A0ABT3SZX3_9GAMM</name>
<dbReference type="Proteomes" id="UP001143307">
    <property type="component" value="Unassembled WGS sequence"/>
</dbReference>
<keyword evidence="8" id="KW-0464">Manganese</keyword>
<proteinExistence type="predicted"/>
<evidence type="ECO:0000256" key="1">
    <source>
        <dbReference type="ARBA" id="ARBA00022722"/>
    </source>
</evidence>
<reference evidence="10" key="1">
    <citation type="submission" date="2019-02" db="EMBL/GenBank/DDBJ databases">
        <authorList>
            <person name="Li S.-H."/>
        </authorList>
    </citation>
    <scope>NUCLEOTIDE SEQUENCE</scope>
    <source>
        <strain evidence="10">IMCC8485</strain>
    </source>
</reference>
<dbReference type="NCBIfam" id="TIGR03639">
    <property type="entry name" value="cas1_NMENI"/>
    <property type="match status" value="1"/>
</dbReference>
<dbReference type="Gene3D" id="1.20.120.920">
    <property type="entry name" value="CRISPR-associated endonuclease Cas1, C-terminal domain"/>
    <property type="match status" value="1"/>
</dbReference>
<keyword evidence="1" id="KW-0540">Nuclease</keyword>
<evidence type="ECO:0000313" key="10">
    <source>
        <dbReference type="EMBL" id="MCX2975409.1"/>
    </source>
</evidence>
<keyword evidence="6" id="KW-0051">Antiviral defense</keyword>
<evidence type="ECO:0000256" key="5">
    <source>
        <dbReference type="ARBA" id="ARBA00022842"/>
    </source>
</evidence>
<dbReference type="PANTHER" id="PTHR34353:SF2">
    <property type="entry name" value="CRISPR-ASSOCIATED ENDONUCLEASE CAS1 1"/>
    <property type="match status" value="1"/>
</dbReference>
<evidence type="ECO:0000256" key="4">
    <source>
        <dbReference type="ARBA" id="ARBA00022801"/>
    </source>
</evidence>
<sequence length="302" mass="33602">MANRIIEISTSGRHLSAFRGFLKISESGQEVARVALDDICAVIIAAHGITFSNDLIVRLASKNIWLVSCGKNYQPASWLWPADSHSLEAQRIDFQIALPKATKRQIWADIVRSKIRGQIEVLAALDKSTKRLDRLLKEVRSGDGDNREAVAAQVYWPSLFGTDFRRNRELPGTNAALNFGYTILRSCVCRAIAGSGLHPNIPLHHSNKYSSFRLADDLMEVFRPLVDFQVVCVRDSVESEGLTPAIKKTLAGIVEKEILIDDSRYQLVEATTRIAHSLVAVTTSEVKRLRLPTSLCIHSVVE</sequence>
<dbReference type="InterPro" id="IPR050646">
    <property type="entry name" value="Cas1"/>
</dbReference>
<dbReference type="GO" id="GO:0004519">
    <property type="term" value="F:endonuclease activity"/>
    <property type="evidence" value="ECO:0007669"/>
    <property type="project" value="UniProtKB-KW"/>
</dbReference>
<keyword evidence="7" id="KW-0238">DNA-binding</keyword>
<evidence type="ECO:0000256" key="8">
    <source>
        <dbReference type="ARBA" id="ARBA00023211"/>
    </source>
</evidence>
<dbReference type="InterPro" id="IPR002729">
    <property type="entry name" value="CRISPR-assoc_Cas1"/>
</dbReference>
<keyword evidence="2" id="KW-0479">Metal-binding</keyword>
<evidence type="ECO:0000256" key="7">
    <source>
        <dbReference type="ARBA" id="ARBA00023125"/>
    </source>
</evidence>
<evidence type="ECO:0000256" key="6">
    <source>
        <dbReference type="ARBA" id="ARBA00023118"/>
    </source>
</evidence>
<evidence type="ECO:0000313" key="11">
    <source>
        <dbReference type="Proteomes" id="UP001143307"/>
    </source>
</evidence>
<evidence type="ECO:0000256" key="3">
    <source>
        <dbReference type="ARBA" id="ARBA00022759"/>
    </source>
</evidence>
<keyword evidence="11" id="KW-1185">Reference proteome</keyword>